<dbReference type="AlphaFoldDB" id="A0A229TI39"/>
<feature type="region of interest" description="Disordered" evidence="1">
    <location>
        <begin position="323"/>
        <end position="372"/>
    </location>
</feature>
<evidence type="ECO:0000313" key="3">
    <source>
        <dbReference type="Proteomes" id="UP000215199"/>
    </source>
</evidence>
<feature type="compositionally biased region" description="Polar residues" evidence="1">
    <location>
        <begin position="350"/>
        <end position="372"/>
    </location>
</feature>
<evidence type="ECO:0000313" key="2">
    <source>
        <dbReference type="EMBL" id="OXM70594.1"/>
    </source>
</evidence>
<evidence type="ECO:0000256" key="1">
    <source>
        <dbReference type="SAM" id="MobiDB-lite"/>
    </source>
</evidence>
<accession>A0A229TI39</accession>
<keyword evidence="3" id="KW-1185">Reference proteome</keyword>
<organism evidence="2 3">
    <name type="scientific">Amycolatopsis vastitatis</name>
    <dbReference type="NCBI Taxonomy" id="1905142"/>
    <lineage>
        <taxon>Bacteria</taxon>
        <taxon>Bacillati</taxon>
        <taxon>Actinomycetota</taxon>
        <taxon>Actinomycetes</taxon>
        <taxon>Pseudonocardiales</taxon>
        <taxon>Pseudonocardiaceae</taxon>
        <taxon>Amycolatopsis</taxon>
    </lineage>
</organism>
<reference evidence="3" key="1">
    <citation type="submission" date="2017-07" db="EMBL/GenBank/DDBJ databases">
        <title>Comparative genome mining reveals phylogenetic distribution patterns of secondary metabolites in Amycolatopsis.</title>
        <authorList>
            <person name="Adamek M."/>
            <person name="Alanjary M."/>
            <person name="Sales-Ortells H."/>
            <person name="Goodfellow M."/>
            <person name="Bull A.T."/>
            <person name="Kalinowski J."/>
            <person name="Ziemert N."/>
        </authorList>
    </citation>
    <scope>NUCLEOTIDE SEQUENCE [LARGE SCALE GENOMIC DNA]</scope>
    <source>
        <strain evidence="3">H5</strain>
    </source>
</reference>
<dbReference type="InterPro" id="IPR047789">
    <property type="entry name" value="CU044_5270-like"/>
</dbReference>
<comment type="caution">
    <text evidence="2">The sequence shown here is derived from an EMBL/GenBank/DDBJ whole genome shotgun (WGS) entry which is preliminary data.</text>
</comment>
<protein>
    <recommendedName>
        <fullName evidence="4">CU044_5270 family protein</fullName>
    </recommendedName>
</protein>
<dbReference type="EMBL" id="NMUL01000005">
    <property type="protein sequence ID" value="OXM70594.1"/>
    <property type="molecule type" value="Genomic_DNA"/>
</dbReference>
<dbReference type="OrthoDB" id="3387554at2"/>
<dbReference type="NCBIfam" id="NF038083">
    <property type="entry name" value="CU044_5270_fam"/>
    <property type="match status" value="1"/>
</dbReference>
<dbReference type="RefSeq" id="WP_093946358.1">
    <property type="nucleotide sequence ID" value="NZ_NMUL01000005.1"/>
</dbReference>
<proteinExistence type="predicted"/>
<feature type="region of interest" description="Disordered" evidence="1">
    <location>
        <begin position="168"/>
        <end position="187"/>
    </location>
</feature>
<sequence>MTEKNVHPIWSDAELDAALADLHRDPGPDNGLTFARASLLAAAGAPLDQAPFAQAPPPRKSRGSWRWISVAAAVAALTAGLIVVTNHTPSTVTPAATAEPPGLDQLKGVDLPTGKAGFFHTAISSWSVTDRASDGKPTRYLGTQSDTWVAVDTAAKWRRHSWFTNSPAGLPVPTPHQEPVPSKTTDENGPGGMFPEVEAHYPGQDFQGSWDTPTAPFLAALPADVKVLRERLVNDHGSMSNALHPGKPNSPDMSIQMVRRVLELGVVRGDVRVALWRALAQVPGIVTTPGKAAPDGRAGIGFTADGTGDTLIADPGTAQLIGYTLPPKPSGGSKSTATGSSTPTTQATPKSTGSAQNELETIYTYSWTQTDR</sequence>
<gene>
    <name evidence="2" type="ORF">CF165_05915</name>
</gene>
<evidence type="ECO:0008006" key="4">
    <source>
        <dbReference type="Google" id="ProtNLM"/>
    </source>
</evidence>
<feature type="compositionally biased region" description="Low complexity" evidence="1">
    <location>
        <begin position="330"/>
        <end position="349"/>
    </location>
</feature>
<name>A0A229TI39_9PSEU</name>
<dbReference type="Proteomes" id="UP000215199">
    <property type="component" value="Unassembled WGS sequence"/>
</dbReference>